<keyword evidence="3" id="KW-0547">Nucleotide-binding</keyword>
<gene>
    <name evidence="8" type="primary">yusV</name>
    <name evidence="8" type="ORF">Cva_00026</name>
</gene>
<dbReference type="Pfam" id="PF00005">
    <property type="entry name" value="ABC_tran"/>
    <property type="match status" value="1"/>
</dbReference>
<keyword evidence="4 8" id="KW-0067">ATP-binding</keyword>
<dbReference type="SMART" id="SM00382">
    <property type="entry name" value="AAA"/>
    <property type="match status" value="1"/>
</dbReference>
<dbReference type="GO" id="GO:0005524">
    <property type="term" value="F:ATP binding"/>
    <property type="evidence" value="ECO:0007669"/>
    <property type="project" value="UniProtKB-KW"/>
</dbReference>
<keyword evidence="6" id="KW-0406">Ion transport</keyword>
<feature type="domain" description="ABC transporter" evidence="7">
    <location>
        <begin position="12"/>
        <end position="240"/>
    </location>
</feature>
<evidence type="ECO:0000256" key="5">
    <source>
        <dbReference type="ARBA" id="ARBA00022906"/>
    </source>
</evidence>
<sequence length="257" mass="28830">MKQKLSPSFPIVSFTHMSVKYRDQLALQDINGHINSGSLTAILGPNGGGKSTLLKTLSGFLKPFRGSVKYQGINARQIAYLPQQADIDRSFPLTVREVVAMGLTQERGFLGDLEGIYEKNIREALAQVGLTQHFNRSLHTLSGGQFQRALFARLSIQKSDLILLDEPFSAIDHATIEDLMKLVLNWHQGGKTILIVTHDLELIKRYFPETLLLAKKVIAWGSTSEVLTLDNLRKAKKLSCDWENRLELEPDEFLTTL</sequence>
<reference evidence="8 9" key="1">
    <citation type="submission" date="2015-03" db="EMBL/GenBank/DDBJ databases">
        <title>Caedibacter varicaedens, whole genome shotgun sequence.</title>
        <authorList>
            <person name="Suzuki H."/>
            <person name="Dapper A.L."/>
            <person name="Gibson A.K."/>
            <person name="Jackson C."/>
            <person name="Lee H."/>
            <person name="Pejaver V.R."/>
            <person name="Doak T."/>
            <person name="Lynch M."/>
        </authorList>
    </citation>
    <scope>NUCLEOTIDE SEQUENCE [LARGE SCALE GENOMIC DNA]</scope>
</reference>
<dbReference type="PROSITE" id="PS50893">
    <property type="entry name" value="ABC_TRANSPORTER_2"/>
    <property type="match status" value="1"/>
</dbReference>
<comment type="similarity">
    <text evidence="1">Belongs to the ABC transporter superfamily.</text>
</comment>
<dbReference type="Proteomes" id="UP000036771">
    <property type="component" value="Unassembled WGS sequence"/>
</dbReference>
<dbReference type="PANTHER" id="PTHR42734">
    <property type="entry name" value="METAL TRANSPORT SYSTEM ATP-BINDING PROTEIN TM_0124-RELATED"/>
    <property type="match status" value="1"/>
</dbReference>
<evidence type="ECO:0000256" key="3">
    <source>
        <dbReference type="ARBA" id="ARBA00022741"/>
    </source>
</evidence>
<keyword evidence="9" id="KW-1185">Reference proteome</keyword>
<proteinExistence type="inferred from homology"/>
<name>A0A0K8MA77_9PROT</name>
<dbReference type="InterPro" id="IPR050153">
    <property type="entry name" value="Metal_Ion_Import_ABC"/>
</dbReference>
<accession>A0A0K8MA77</accession>
<evidence type="ECO:0000256" key="4">
    <source>
        <dbReference type="ARBA" id="ARBA00022840"/>
    </source>
</evidence>
<evidence type="ECO:0000313" key="9">
    <source>
        <dbReference type="Proteomes" id="UP000036771"/>
    </source>
</evidence>
<dbReference type="GO" id="GO:0016887">
    <property type="term" value="F:ATP hydrolysis activity"/>
    <property type="evidence" value="ECO:0007669"/>
    <property type="project" value="InterPro"/>
</dbReference>
<dbReference type="AlphaFoldDB" id="A0A0K8MA77"/>
<dbReference type="PANTHER" id="PTHR42734:SF5">
    <property type="entry name" value="IRON TRANSPORT SYSTEM ATP-BINDING PROTEIN HI_0361-RELATED"/>
    <property type="match status" value="1"/>
</dbReference>
<evidence type="ECO:0000259" key="7">
    <source>
        <dbReference type="PROSITE" id="PS50893"/>
    </source>
</evidence>
<organism evidence="8 9">
    <name type="scientific">Caedimonas varicaedens</name>
    <dbReference type="NCBI Taxonomy" id="1629334"/>
    <lineage>
        <taxon>Bacteria</taxon>
        <taxon>Pseudomonadati</taxon>
        <taxon>Pseudomonadota</taxon>
        <taxon>Alphaproteobacteria</taxon>
        <taxon>Holosporales</taxon>
        <taxon>Caedimonadaceae</taxon>
        <taxon>Caedimonas</taxon>
    </lineage>
</organism>
<dbReference type="InterPro" id="IPR003593">
    <property type="entry name" value="AAA+_ATPase"/>
</dbReference>
<dbReference type="Gene3D" id="3.40.50.300">
    <property type="entry name" value="P-loop containing nucleotide triphosphate hydrolases"/>
    <property type="match status" value="1"/>
</dbReference>
<keyword evidence="5" id="KW-0862">Zinc</keyword>
<evidence type="ECO:0000256" key="2">
    <source>
        <dbReference type="ARBA" id="ARBA00022448"/>
    </source>
</evidence>
<dbReference type="PROSITE" id="PS00211">
    <property type="entry name" value="ABC_TRANSPORTER_1"/>
    <property type="match status" value="1"/>
</dbReference>
<comment type="caution">
    <text evidence="8">The sequence shown here is derived from an EMBL/GenBank/DDBJ whole genome shotgun (WGS) entry which is preliminary data.</text>
</comment>
<protein>
    <submittedName>
        <fullName evidence="8">Putative siderophore transport system ATP-binding protein YusV</fullName>
    </submittedName>
</protein>
<dbReference type="InterPro" id="IPR017871">
    <property type="entry name" value="ABC_transporter-like_CS"/>
</dbReference>
<keyword evidence="5" id="KW-0864">Zinc transport</keyword>
<dbReference type="InterPro" id="IPR003439">
    <property type="entry name" value="ABC_transporter-like_ATP-bd"/>
</dbReference>
<dbReference type="SUPFAM" id="SSF52540">
    <property type="entry name" value="P-loop containing nucleoside triphosphate hydrolases"/>
    <property type="match status" value="1"/>
</dbReference>
<dbReference type="GO" id="GO:0006829">
    <property type="term" value="P:zinc ion transport"/>
    <property type="evidence" value="ECO:0007669"/>
    <property type="project" value="UniProtKB-KW"/>
</dbReference>
<dbReference type="CDD" id="cd03235">
    <property type="entry name" value="ABC_Metallic_Cations"/>
    <property type="match status" value="1"/>
</dbReference>
<dbReference type="STRING" id="1629334.Cva_00026"/>
<evidence type="ECO:0000256" key="1">
    <source>
        <dbReference type="ARBA" id="ARBA00005417"/>
    </source>
</evidence>
<dbReference type="InterPro" id="IPR027417">
    <property type="entry name" value="P-loop_NTPase"/>
</dbReference>
<dbReference type="EMBL" id="BBVC01000002">
    <property type="protein sequence ID" value="GAO97395.1"/>
    <property type="molecule type" value="Genomic_DNA"/>
</dbReference>
<keyword evidence="2" id="KW-0813">Transport</keyword>
<evidence type="ECO:0000256" key="6">
    <source>
        <dbReference type="ARBA" id="ARBA00023065"/>
    </source>
</evidence>
<dbReference type="OrthoDB" id="9806726at2"/>
<evidence type="ECO:0000313" key="8">
    <source>
        <dbReference type="EMBL" id="GAO97395.1"/>
    </source>
</evidence>